<name>A0ABS5S2F7_9FLAO</name>
<accession>A0ABS5S2F7</accession>
<evidence type="ECO:0000313" key="1">
    <source>
        <dbReference type="EMBL" id="MBT0607397.1"/>
    </source>
</evidence>
<dbReference type="Proteomes" id="UP001297092">
    <property type="component" value="Unassembled WGS sequence"/>
</dbReference>
<gene>
    <name evidence="1" type="ORF">KIV10_04315</name>
</gene>
<evidence type="ECO:0000313" key="2">
    <source>
        <dbReference type="Proteomes" id="UP001297092"/>
    </source>
</evidence>
<comment type="caution">
    <text evidence="1">The sequence shown here is derived from an EMBL/GenBank/DDBJ whole genome shotgun (WGS) entry which is preliminary data.</text>
</comment>
<organism evidence="1 2">
    <name type="scientific">Aequorivita echinoideorum</name>
    <dbReference type="NCBI Taxonomy" id="1549647"/>
    <lineage>
        <taxon>Bacteria</taxon>
        <taxon>Pseudomonadati</taxon>
        <taxon>Bacteroidota</taxon>
        <taxon>Flavobacteriia</taxon>
        <taxon>Flavobacteriales</taxon>
        <taxon>Flavobacteriaceae</taxon>
        <taxon>Aequorivita</taxon>
    </lineage>
</organism>
<dbReference type="EMBL" id="JAHCTB010000002">
    <property type="protein sequence ID" value="MBT0607397.1"/>
    <property type="molecule type" value="Genomic_DNA"/>
</dbReference>
<reference evidence="1 2" key="1">
    <citation type="submission" date="2021-05" db="EMBL/GenBank/DDBJ databases">
        <title>Aequorivita echinoideorum JCM 30378 genome.</title>
        <authorList>
            <person name="Zhang H."/>
            <person name="Li C."/>
        </authorList>
    </citation>
    <scope>NUCLEOTIDE SEQUENCE [LARGE SCALE GENOMIC DNA]</scope>
    <source>
        <strain evidence="1 2">JCM30378</strain>
    </source>
</reference>
<sequence>MLLNLSYNDKEIKRQIEAELGKPFGLRERIKMRGNGSPKLILKEASEEITQLMARDKNRNVCNIEMRPNGIIIGFRSKLENYGLIVPYRKLVIFKGNSDEYTLYKDNHFFRIIAGKKDVAVHNFMKKLLEAKAAATPQNPDFGDIA</sequence>
<proteinExistence type="predicted"/>
<protein>
    <submittedName>
        <fullName evidence="1">Uncharacterized protein</fullName>
    </submittedName>
</protein>
<keyword evidence="2" id="KW-1185">Reference proteome</keyword>